<evidence type="ECO:0000313" key="1">
    <source>
        <dbReference type="EMBL" id="KKN05838.1"/>
    </source>
</evidence>
<accession>A0A0F9QKK2</accession>
<gene>
    <name evidence="1" type="ORF">LCGC14_1083460</name>
</gene>
<protein>
    <submittedName>
        <fullName evidence="1">Uncharacterized protein</fullName>
    </submittedName>
</protein>
<proteinExistence type="predicted"/>
<comment type="caution">
    <text evidence="1">The sequence shown here is derived from an EMBL/GenBank/DDBJ whole genome shotgun (WGS) entry which is preliminary data.</text>
</comment>
<dbReference type="EMBL" id="LAZR01004757">
    <property type="protein sequence ID" value="KKN05838.1"/>
    <property type="molecule type" value="Genomic_DNA"/>
</dbReference>
<dbReference type="AlphaFoldDB" id="A0A0F9QKK2"/>
<sequence length="163" mass="18250">MTALNWLLLAGTVLVLGVDRLRIRLLAATLLYLVLNAAARLGARLARRALKLDLRIGRWRHELRWREGAVTTIAGRIAGHVRAGATRGEEEYEFLNARDMDLLARAIDNLGCHVQVWPTRLQWRRRDLHCRGANGLLSLYALAPADRDAWADALANLDGETTP</sequence>
<reference evidence="1" key="1">
    <citation type="journal article" date="2015" name="Nature">
        <title>Complex archaea that bridge the gap between prokaryotes and eukaryotes.</title>
        <authorList>
            <person name="Spang A."/>
            <person name="Saw J.H."/>
            <person name="Jorgensen S.L."/>
            <person name="Zaremba-Niedzwiedzka K."/>
            <person name="Martijn J."/>
            <person name="Lind A.E."/>
            <person name="van Eijk R."/>
            <person name="Schleper C."/>
            <person name="Guy L."/>
            <person name="Ettema T.J."/>
        </authorList>
    </citation>
    <scope>NUCLEOTIDE SEQUENCE</scope>
</reference>
<organism evidence="1">
    <name type="scientific">marine sediment metagenome</name>
    <dbReference type="NCBI Taxonomy" id="412755"/>
    <lineage>
        <taxon>unclassified sequences</taxon>
        <taxon>metagenomes</taxon>
        <taxon>ecological metagenomes</taxon>
    </lineage>
</organism>
<name>A0A0F9QKK2_9ZZZZ</name>